<dbReference type="GO" id="GO:0046872">
    <property type="term" value="F:metal ion binding"/>
    <property type="evidence" value="ECO:0007669"/>
    <property type="project" value="InterPro"/>
</dbReference>
<evidence type="ECO:0000256" key="6">
    <source>
        <dbReference type="PROSITE-ProRule" id="PRU00409"/>
    </source>
</evidence>
<keyword evidence="2" id="KW-0436">Ligase</keyword>
<evidence type="ECO:0000256" key="1">
    <source>
        <dbReference type="ARBA" id="ARBA00006820"/>
    </source>
</evidence>
<comment type="caution">
    <text evidence="8">The sequence shown here is derived from an EMBL/GenBank/DDBJ whole genome shotgun (WGS) entry which is preliminary data.</text>
</comment>
<keyword evidence="4 6" id="KW-0067">ATP-binding</keyword>
<reference evidence="8" key="1">
    <citation type="submission" date="2023-06" db="EMBL/GenBank/DDBJ databases">
        <title>Genomic analysis of the entomopathogenic nematode Steinernema hermaphroditum.</title>
        <authorList>
            <person name="Schwarz E.M."/>
            <person name="Heppert J.K."/>
            <person name="Baniya A."/>
            <person name="Schwartz H.T."/>
            <person name="Tan C.-H."/>
            <person name="Antoshechkin I."/>
            <person name="Sternberg P.W."/>
            <person name="Goodrich-Blair H."/>
            <person name="Dillman A.R."/>
        </authorList>
    </citation>
    <scope>NUCLEOTIDE SEQUENCE</scope>
    <source>
        <strain evidence="8">PS9179</strain>
        <tissue evidence="8">Whole animal</tissue>
    </source>
</reference>
<evidence type="ECO:0000256" key="4">
    <source>
        <dbReference type="ARBA" id="ARBA00022840"/>
    </source>
</evidence>
<dbReference type="GO" id="GO:0019098">
    <property type="term" value="P:reproductive behavior"/>
    <property type="evidence" value="ECO:0007669"/>
    <property type="project" value="UniProtKB-ARBA"/>
</dbReference>
<organism evidence="8 9">
    <name type="scientific">Steinernema hermaphroditum</name>
    <dbReference type="NCBI Taxonomy" id="289476"/>
    <lineage>
        <taxon>Eukaryota</taxon>
        <taxon>Metazoa</taxon>
        <taxon>Ecdysozoa</taxon>
        <taxon>Nematoda</taxon>
        <taxon>Chromadorea</taxon>
        <taxon>Rhabditida</taxon>
        <taxon>Tylenchina</taxon>
        <taxon>Panagrolaimomorpha</taxon>
        <taxon>Strongyloidoidea</taxon>
        <taxon>Steinernematidae</taxon>
        <taxon>Steinernema</taxon>
    </lineage>
</organism>
<dbReference type="PANTHER" id="PTHR12241">
    <property type="entry name" value="TUBULIN POLYGLUTAMYLASE"/>
    <property type="match status" value="1"/>
</dbReference>
<dbReference type="SUPFAM" id="SSF56059">
    <property type="entry name" value="Glutathione synthetase ATP-binding domain-like"/>
    <property type="match status" value="1"/>
</dbReference>
<keyword evidence="3 6" id="KW-0547">Nucleotide-binding</keyword>
<evidence type="ECO:0000313" key="8">
    <source>
        <dbReference type="EMBL" id="KAK0411427.1"/>
    </source>
</evidence>
<sequence length="406" mass="46890">MERQVPIPFKCGLANTICDVLNQRPGWTAAKYLSLPNPGHCPRFRGEEWLFNWVTREWIASAFDHFAFRERQIVCHFRNDFELTRKDCLIKNFKKARKAAKNPEDLDFLPPSYVLPAEYHLFVEEFKKYPPDTVWIMKPVSGAQGKGIFLFRKLKEITDWRRKDISAAAETQPYVVQKYVDSPDLIGGKKYDVRLYVLVTSFRPLNAWVHREGFARFSHSRYSMASVEDAYVHLTNVAIAKSAPDFDAERGLKWNLLKWKRYLAAVHGHEKTRKVMEDIGGIIMESLRFVNSTIIQNKHCFELFGYDILVDANLKPWLLEVNASPSLTASSQEDYEMKFRVLNHMLDILDLENRLSGQETKVGGFDLLLRNNEPVFTSATSDPSRKATFFTPSLNIRLGYAIPSIP</sequence>
<dbReference type="Pfam" id="PF03133">
    <property type="entry name" value="TTL"/>
    <property type="match status" value="1"/>
</dbReference>
<dbReference type="Proteomes" id="UP001175271">
    <property type="component" value="Unassembled WGS sequence"/>
</dbReference>
<dbReference type="InterPro" id="IPR011761">
    <property type="entry name" value="ATP-grasp"/>
</dbReference>
<dbReference type="PROSITE" id="PS50975">
    <property type="entry name" value="ATP_GRASP"/>
    <property type="match status" value="1"/>
</dbReference>
<gene>
    <name evidence="8" type="ORF">QR680_005648</name>
</gene>
<dbReference type="GO" id="GO:0005524">
    <property type="term" value="F:ATP binding"/>
    <property type="evidence" value="ECO:0007669"/>
    <property type="project" value="UniProtKB-UniRule"/>
</dbReference>
<accession>A0AA39HSV6</accession>
<dbReference type="GO" id="GO:0070740">
    <property type="term" value="F:tubulin-glutamic acid ligase activity"/>
    <property type="evidence" value="ECO:0007669"/>
    <property type="project" value="TreeGrafter"/>
</dbReference>
<dbReference type="AlphaFoldDB" id="A0AA39HSV6"/>
<keyword evidence="9" id="KW-1185">Reference proteome</keyword>
<dbReference type="InterPro" id="IPR004344">
    <property type="entry name" value="TTL/TTLL_fam"/>
</dbReference>
<proteinExistence type="inferred from homology"/>
<protein>
    <recommendedName>
        <fullName evidence="5">Tubulin--tyrosine ligase-like protein 9</fullName>
    </recommendedName>
</protein>
<dbReference type="PANTHER" id="PTHR12241:SF39">
    <property type="entry name" value="TUBULIN POLYGLUTAMYLASE TTLL9-RELATED"/>
    <property type="match status" value="1"/>
</dbReference>
<evidence type="ECO:0000256" key="3">
    <source>
        <dbReference type="ARBA" id="ARBA00022741"/>
    </source>
</evidence>
<evidence type="ECO:0000256" key="5">
    <source>
        <dbReference type="ARBA" id="ARBA00030445"/>
    </source>
</evidence>
<evidence type="ECO:0000256" key="2">
    <source>
        <dbReference type="ARBA" id="ARBA00022598"/>
    </source>
</evidence>
<comment type="similarity">
    <text evidence="1">Belongs to the tubulin--tyrosine ligase family.</text>
</comment>
<evidence type="ECO:0000313" key="9">
    <source>
        <dbReference type="Proteomes" id="UP001175271"/>
    </source>
</evidence>
<dbReference type="EMBL" id="JAUCMV010000003">
    <property type="protein sequence ID" value="KAK0411427.1"/>
    <property type="molecule type" value="Genomic_DNA"/>
</dbReference>
<dbReference type="GO" id="GO:0000226">
    <property type="term" value="P:microtubule cytoskeleton organization"/>
    <property type="evidence" value="ECO:0007669"/>
    <property type="project" value="TreeGrafter"/>
</dbReference>
<feature type="domain" description="ATP-grasp" evidence="7">
    <location>
        <begin position="107"/>
        <end position="350"/>
    </location>
</feature>
<dbReference type="PROSITE" id="PS51221">
    <property type="entry name" value="TTL"/>
    <property type="match status" value="1"/>
</dbReference>
<name>A0AA39HSV6_9BILA</name>
<dbReference type="GO" id="GO:0036064">
    <property type="term" value="C:ciliary basal body"/>
    <property type="evidence" value="ECO:0007669"/>
    <property type="project" value="TreeGrafter"/>
</dbReference>
<evidence type="ECO:0000259" key="7">
    <source>
        <dbReference type="PROSITE" id="PS50975"/>
    </source>
</evidence>
<dbReference type="Gene3D" id="3.30.470.20">
    <property type="entry name" value="ATP-grasp fold, B domain"/>
    <property type="match status" value="1"/>
</dbReference>
<dbReference type="GO" id="GO:0015631">
    <property type="term" value="F:tubulin binding"/>
    <property type="evidence" value="ECO:0007669"/>
    <property type="project" value="TreeGrafter"/>
</dbReference>